<dbReference type="STRING" id="1423775.FD03_GL000821"/>
<dbReference type="EMBL" id="AZDZ01000001">
    <property type="protein sequence ID" value="KRK81229.1"/>
    <property type="molecule type" value="Genomic_DNA"/>
</dbReference>
<comment type="caution">
    <text evidence="2">The sequence shown here is derived from an EMBL/GenBank/DDBJ whole genome shotgun (WGS) entry which is preliminary data.</text>
</comment>
<keyword evidence="3" id="KW-1185">Reference proteome</keyword>
<dbReference type="eggNOG" id="ENOG502ZPKG">
    <property type="taxonomic scope" value="Bacteria"/>
</dbReference>
<dbReference type="NCBIfam" id="TIGR01167">
    <property type="entry name" value="LPXTG_anchor"/>
    <property type="match status" value="1"/>
</dbReference>
<evidence type="ECO:0000256" key="1">
    <source>
        <dbReference type="SAM" id="Phobius"/>
    </source>
</evidence>
<dbReference type="InterPro" id="IPR037250">
    <property type="entry name" value="NEAT_dom_sf"/>
</dbReference>
<accession>A0A0R1KC56</accession>
<keyword evidence="1" id="KW-0472">Membrane</keyword>
<protein>
    <submittedName>
        <fullName evidence="2">Uncharacterized protein</fullName>
    </submittedName>
</protein>
<sequence length="436" mass="46810">MLGGDTMKRKLIKLLAAVMLLGGVTTVAENNLPMVSTTQVAQASSDTANSQNISYDIYQTGTDNVDSNSAYFTKTAKTSQNGDGTYKVTLTMTLPKLKSLAIISIDGQTPIVSATYDDNGTTKQDISFNVNSLDALNNNIAGTLESKTKALGIELTKSNVDFKFDTATASGATNSRSALLDNLKSITDATKGNNSQTTDTTPVIPDDLHSSKNVIIENPKSRTTISKNRDGQSLTYKVVKNDRSGSAAANYLTNTATITPNNDGTYNVAMTIAYDKKLGDSAVKINMINNKTIDPSNIFKYTKGNNDYLKFNFNIDSLDDLSKLIPGQLSLNSPDYGLDSLLDFNLDFDGLSSLDLSNLVNTSDLSNMMNDLKTLSSDLKSLQNVTASAATDTSSANDVAQTLPKTGNDPGYLLTAIGFTVLLLWFILLRGTYLKN</sequence>
<dbReference type="AlphaFoldDB" id="A0A0R1KC56"/>
<organism evidence="2 3">
    <name type="scientific">Companilactobacillus nodensis DSM 19682 = JCM 14932 = NBRC 107160</name>
    <dbReference type="NCBI Taxonomy" id="1423775"/>
    <lineage>
        <taxon>Bacteria</taxon>
        <taxon>Bacillati</taxon>
        <taxon>Bacillota</taxon>
        <taxon>Bacilli</taxon>
        <taxon>Lactobacillales</taxon>
        <taxon>Lactobacillaceae</taxon>
        <taxon>Companilactobacillus</taxon>
    </lineage>
</organism>
<dbReference type="Proteomes" id="UP000051248">
    <property type="component" value="Unassembled WGS sequence"/>
</dbReference>
<gene>
    <name evidence="2" type="ORF">FD03_GL000821</name>
</gene>
<proteinExistence type="predicted"/>
<feature type="transmembrane region" description="Helical" evidence="1">
    <location>
        <begin position="411"/>
        <end position="429"/>
    </location>
</feature>
<keyword evidence="1" id="KW-0812">Transmembrane</keyword>
<evidence type="ECO:0000313" key="3">
    <source>
        <dbReference type="Proteomes" id="UP000051248"/>
    </source>
</evidence>
<dbReference type="PATRIC" id="fig|1423775.4.peg.838"/>
<dbReference type="OrthoDB" id="2326738at2"/>
<name>A0A0R1KC56_9LACO</name>
<dbReference type="Gene3D" id="2.60.40.1850">
    <property type="match status" value="2"/>
</dbReference>
<keyword evidence="1" id="KW-1133">Transmembrane helix</keyword>
<reference evidence="2 3" key="1">
    <citation type="journal article" date="2015" name="Genome Announc.">
        <title>Expanding the biotechnology potential of lactobacilli through comparative genomics of 213 strains and associated genera.</title>
        <authorList>
            <person name="Sun Z."/>
            <person name="Harris H.M."/>
            <person name="McCann A."/>
            <person name="Guo C."/>
            <person name="Argimon S."/>
            <person name="Zhang W."/>
            <person name="Yang X."/>
            <person name="Jeffery I.B."/>
            <person name="Cooney J.C."/>
            <person name="Kagawa T.F."/>
            <person name="Liu W."/>
            <person name="Song Y."/>
            <person name="Salvetti E."/>
            <person name="Wrobel A."/>
            <person name="Rasinkangas P."/>
            <person name="Parkhill J."/>
            <person name="Rea M.C."/>
            <person name="O'Sullivan O."/>
            <person name="Ritari J."/>
            <person name="Douillard F.P."/>
            <person name="Paul Ross R."/>
            <person name="Yang R."/>
            <person name="Briner A.E."/>
            <person name="Felis G.E."/>
            <person name="de Vos W.M."/>
            <person name="Barrangou R."/>
            <person name="Klaenhammer T.R."/>
            <person name="Caufield P.W."/>
            <person name="Cui Y."/>
            <person name="Zhang H."/>
            <person name="O'Toole P.W."/>
        </authorList>
    </citation>
    <scope>NUCLEOTIDE SEQUENCE [LARGE SCALE GENOMIC DNA]</scope>
    <source>
        <strain evidence="2 3">DSM 19682</strain>
    </source>
</reference>
<dbReference type="SUPFAM" id="SSF158911">
    <property type="entry name" value="NEAT domain-like"/>
    <property type="match status" value="2"/>
</dbReference>
<evidence type="ECO:0000313" key="2">
    <source>
        <dbReference type="EMBL" id="KRK81229.1"/>
    </source>
</evidence>